<dbReference type="Pfam" id="PF22679">
    <property type="entry name" value="T1R_D3-like"/>
    <property type="match status" value="1"/>
</dbReference>
<dbReference type="GO" id="GO:0009307">
    <property type="term" value="P:DNA restriction-modification system"/>
    <property type="evidence" value="ECO:0007669"/>
    <property type="project" value="UniProtKB-KW"/>
</dbReference>
<dbReference type="PANTHER" id="PTHR30195">
    <property type="entry name" value="TYPE I SITE-SPECIFIC DEOXYRIBONUCLEASE PROTEIN SUBUNIT M AND R"/>
    <property type="match status" value="1"/>
</dbReference>
<evidence type="ECO:0000313" key="4">
    <source>
        <dbReference type="Proteomes" id="UP000246351"/>
    </source>
</evidence>
<dbReference type="EMBL" id="QEIV01002136">
    <property type="protein sequence ID" value="PWZ94210.1"/>
    <property type="molecule type" value="Genomic_DNA"/>
</dbReference>
<name>A0A317Z5D1_STAPS</name>
<keyword evidence="1" id="KW-0680">Restriction system</keyword>
<sequence length="97" mass="11414">LELMMQDYNAHFGTNFTTDTFPEYFNHVSKNVKKGVKDNKIDVLIVVNMFLTGFDSKVLNTLYVDKNLKYHDLIQAYSRTNRVEKETKPFGKIVNYR</sequence>
<evidence type="ECO:0000256" key="1">
    <source>
        <dbReference type="ARBA" id="ARBA00022747"/>
    </source>
</evidence>
<keyword evidence="3" id="KW-0540">Nuclease</keyword>
<dbReference type="InterPro" id="IPR055180">
    <property type="entry name" value="HsdR_RecA-like_helicase_dom_2"/>
</dbReference>
<reference evidence="3 4" key="1">
    <citation type="journal article" date="2018" name="Vet. Microbiol.">
        <title>Clonal diversity and geographic distribution of methicillin-resistant Staphylococcus pseudintermedius from Australian animals: Discovery of novel sequence types.</title>
        <authorList>
            <person name="Worthing K.A."/>
            <person name="Abraham S."/>
            <person name="Coombs G.W."/>
            <person name="Pang S."/>
            <person name="Saputra S."/>
            <person name="Jordan D."/>
            <person name="Trott D.J."/>
            <person name="Norris J.M."/>
        </authorList>
    </citation>
    <scope>NUCLEOTIDE SEQUENCE [LARGE SCALE GENOMIC DNA]</scope>
    <source>
        <strain evidence="3 4">ST71 3</strain>
    </source>
</reference>
<feature type="non-terminal residue" evidence="3">
    <location>
        <position position="97"/>
    </location>
</feature>
<dbReference type="CDD" id="cd18800">
    <property type="entry name" value="SF2_C_EcoR124I-like"/>
    <property type="match status" value="1"/>
</dbReference>
<feature type="domain" description="Restriction endonuclease type I HsdR second RecA-like helicase" evidence="2">
    <location>
        <begin position="2"/>
        <end position="97"/>
    </location>
</feature>
<dbReference type="GO" id="GO:0004519">
    <property type="term" value="F:endonuclease activity"/>
    <property type="evidence" value="ECO:0007669"/>
    <property type="project" value="UniProtKB-KW"/>
</dbReference>
<accession>A0A317Z5D1</accession>
<gene>
    <name evidence="3" type="ORF">DD924_17950</name>
</gene>
<dbReference type="PANTHER" id="PTHR30195:SF16">
    <property type="entry name" value="TYPE I RESTRICTION ENZYME ENDONUCLEASE SUBUNIT"/>
    <property type="match status" value="1"/>
</dbReference>
<evidence type="ECO:0000259" key="2">
    <source>
        <dbReference type="Pfam" id="PF22679"/>
    </source>
</evidence>
<dbReference type="InterPro" id="IPR051268">
    <property type="entry name" value="Type-I_R_enzyme_R_subunit"/>
</dbReference>
<organism evidence="3 4">
    <name type="scientific">Staphylococcus pseudintermedius</name>
    <dbReference type="NCBI Taxonomy" id="283734"/>
    <lineage>
        <taxon>Bacteria</taxon>
        <taxon>Bacillati</taxon>
        <taxon>Bacillota</taxon>
        <taxon>Bacilli</taxon>
        <taxon>Bacillales</taxon>
        <taxon>Staphylococcaceae</taxon>
        <taxon>Staphylococcus</taxon>
        <taxon>Staphylococcus intermedius group</taxon>
    </lineage>
</organism>
<dbReference type="Proteomes" id="UP000246351">
    <property type="component" value="Unassembled WGS sequence"/>
</dbReference>
<dbReference type="Gene3D" id="3.40.50.300">
    <property type="entry name" value="P-loop containing nucleotide triphosphate hydrolases"/>
    <property type="match status" value="1"/>
</dbReference>
<evidence type="ECO:0000313" key="3">
    <source>
        <dbReference type="EMBL" id="PWZ94210.1"/>
    </source>
</evidence>
<dbReference type="AlphaFoldDB" id="A0A317Z5D1"/>
<feature type="non-terminal residue" evidence="3">
    <location>
        <position position="1"/>
    </location>
</feature>
<comment type="caution">
    <text evidence="3">The sequence shown here is derived from an EMBL/GenBank/DDBJ whole genome shotgun (WGS) entry which is preliminary data.</text>
</comment>
<protein>
    <submittedName>
        <fullName evidence="3">Restriction endonuclease subunit R</fullName>
    </submittedName>
</protein>
<keyword evidence="3" id="KW-0378">Hydrolase</keyword>
<proteinExistence type="predicted"/>
<keyword evidence="3" id="KW-0255">Endonuclease</keyword>
<dbReference type="InterPro" id="IPR027417">
    <property type="entry name" value="P-loop_NTPase"/>
</dbReference>